<proteinExistence type="predicted"/>
<name>A0ACC1JWL4_9FUNG</name>
<sequence>MKVSVLSLSLATCAAASLFSAAPESDSSPAALALFWRPLGASSSASAQCMGECQGDAEGSGPRSAATEAGDEDGAASSAIARVAVLPSESAASASEGNHIVVAATPVIEMLYSYLGLADDAPLSAAAGSAASSDRPVNRLVAELLGSLISARSTDANVASITPVSTDAISAALAKTFEPLFDIEWEAPPARNIVFDLDSWGYGIESAAQRLASSVKSFAIEVMPELSQTASADSAATLAADPRSASEDGADEPSPTRWFR</sequence>
<evidence type="ECO:0000313" key="1">
    <source>
        <dbReference type="EMBL" id="KAJ2768899.1"/>
    </source>
</evidence>
<organism evidence="1 2">
    <name type="scientific">Coemansia nantahalensis</name>
    <dbReference type="NCBI Taxonomy" id="2789366"/>
    <lineage>
        <taxon>Eukaryota</taxon>
        <taxon>Fungi</taxon>
        <taxon>Fungi incertae sedis</taxon>
        <taxon>Zoopagomycota</taxon>
        <taxon>Kickxellomycotina</taxon>
        <taxon>Kickxellomycetes</taxon>
        <taxon>Kickxellales</taxon>
        <taxon>Kickxellaceae</taxon>
        <taxon>Coemansia</taxon>
    </lineage>
</organism>
<comment type="caution">
    <text evidence="1">The sequence shown here is derived from an EMBL/GenBank/DDBJ whole genome shotgun (WGS) entry which is preliminary data.</text>
</comment>
<accession>A0ACC1JWL4</accession>
<dbReference type="Proteomes" id="UP001140234">
    <property type="component" value="Unassembled WGS sequence"/>
</dbReference>
<dbReference type="EMBL" id="JANBUJ010001058">
    <property type="protein sequence ID" value="KAJ2768899.1"/>
    <property type="molecule type" value="Genomic_DNA"/>
</dbReference>
<protein>
    <submittedName>
        <fullName evidence="1">Uncharacterized protein</fullName>
    </submittedName>
</protein>
<gene>
    <name evidence="1" type="ORF">IWQ57_003339</name>
</gene>
<keyword evidence="2" id="KW-1185">Reference proteome</keyword>
<evidence type="ECO:0000313" key="2">
    <source>
        <dbReference type="Proteomes" id="UP001140234"/>
    </source>
</evidence>
<reference evidence="1" key="1">
    <citation type="submission" date="2022-07" db="EMBL/GenBank/DDBJ databases">
        <title>Phylogenomic reconstructions and comparative analyses of Kickxellomycotina fungi.</title>
        <authorList>
            <person name="Reynolds N.K."/>
            <person name="Stajich J.E."/>
            <person name="Barry K."/>
            <person name="Grigoriev I.V."/>
            <person name="Crous P."/>
            <person name="Smith M.E."/>
        </authorList>
    </citation>
    <scope>NUCLEOTIDE SEQUENCE</scope>
    <source>
        <strain evidence="1">CBS 109366</strain>
    </source>
</reference>